<comment type="subcellular location">
    <subcellularLocation>
        <location evidence="1 6">Bacterial flagellum basal body</location>
    </subcellularLocation>
</comment>
<name>A0A3S9NBP3_9BURK</name>
<keyword evidence="4 6" id="KW-0975">Bacterial flagellum</keyword>
<dbReference type="EMBL" id="CP034546">
    <property type="protein sequence ID" value="AZQ53116.1"/>
    <property type="molecule type" value="Genomic_DNA"/>
</dbReference>
<dbReference type="AlphaFoldDB" id="A0A3S9NBP3"/>
<comment type="function">
    <text evidence="5 6">Structural component of flagellum, the bacterial motility apparatus. Part of the rod structure of flagellar basal body.</text>
</comment>
<sequence length="122" mass="12981">MGLNLEQALGVHAAALKVRAERTKLLASNLANESTPGYQARDLDFRASLGYVLTSDAFDAALRFGGDEPMYRVPSSPSQDGNTVELGVEQAAFSQNAADFQASLTFVNMKIKGLKSAITGNI</sequence>
<comment type="subunit">
    <text evidence="6">The basal body constitutes a major portion of the flagellar organelle and consists of a number of rings mounted on a central rod.</text>
</comment>
<dbReference type="Pfam" id="PF00460">
    <property type="entry name" value="Flg_bb_rod"/>
    <property type="match status" value="1"/>
</dbReference>
<evidence type="ECO:0000256" key="3">
    <source>
        <dbReference type="ARBA" id="ARBA00014376"/>
    </source>
</evidence>
<evidence type="ECO:0000256" key="4">
    <source>
        <dbReference type="ARBA" id="ARBA00023143"/>
    </source>
</evidence>
<dbReference type="RefSeq" id="WP_126364805.1">
    <property type="nucleotide sequence ID" value="NZ_CP034546.1"/>
</dbReference>
<dbReference type="InterPro" id="IPR019776">
    <property type="entry name" value="Flagellar_basal_body_rod_CS"/>
</dbReference>
<accession>A0A3S9NBP3</accession>
<proteinExistence type="inferred from homology"/>
<evidence type="ECO:0000313" key="9">
    <source>
        <dbReference type="Proteomes" id="UP000277191"/>
    </source>
</evidence>
<evidence type="ECO:0000256" key="2">
    <source>
        <dbReference type="ARBA" id="ARBA00009677"/>
    </source>
</evidence>
<dbReference type="GO" id="GO:0030694">
    <property type="term" value="C:bacterial-type flagellum basal body, rod"/>
    <property type="evidence" value="ECO:0007669"/>
    <property type="project" value="InterPro"/>
</dbReference>
<dbReference type="InterPro" id="IPR001444">
    <property type="entry name" value="Flag_bb_rod_N"/>
</dbReference>
<evidence type="ECO:0000313" key="8">
    <source>
        <dbReference type="EMBL" id="AZQ53116.1"/>
    </source>
</evidence>
<organism evidence="8 9">
    <name type="scientific">Burkholderia cenocepacia</name>
    <dbReference type="NCBI Taxonomy" id="95486"/>
    <lineage>
        <taxon>Bacteria</taxon>
        <taxon>Pseudomonadati</taxon>
        <taxon>Pseudomonadota</taxon>
        <taxon>Betaproteobacteria</taxon>
        <taxon>Burkholderiales</taxon>
        <taxon>Burkholderiaceae</taxon>
        <taxon>Burkholderia</taxon>
        <taxon>Burkholderia cepacia complex</taxon>
    </lineage>
</organism>
<dbReference type="NCBIfam" id="TIGR01396">
    <property type="entry name" value="FlgB"/>
    <property type="match status" value="1"/>
</dbReference>
<evidence type="ECO:0000256" key="1">
    <source>
        <dbReference type="ARBA" id="ARBA00004117"/>
    </source>
</evidence>
<gene>
    <name evidence="8" type="primary">flgB</name>
    <name evidence="8" type="ORF">D5R55_19200</name>
</gene>
<dbReference type="InterPro" id="IPR006300">
    <property type="entry name" value="FlgB"/>
</dbReference>
<dbReference type="PROSITE" id="PS00588">
    <property type="entry name" value="FLAGELLA_BB_ROD"/>
    <property type="match status" value="1"/>
</dbReference>
<keyword evidence="8" id="KW-0966">Cell projection</keyword>
<keyword evidence="8" id="KW-0282">Flagellum</keyword>
<dbReference type="PIRSF" id="PIRSF002889">
    <property type="entry name" value="Rod_FlgB"/>
    <property type="match status" value="1"/>
</dbReference>
<evidence type="ECO:0000256" key="6">
    <source>
        <dbReference type="PIRNR" id="PIRNR002889"/>
    </source>
</evidence>
<dbReference type="GO" id="GO:0071973">
    <property type="term" value="P:bacterial-type flagellum-dependent cell motility"/>
    <property type="evidence" value="ECO:0007669"/>
    <property type="project" value="InterPro"/>
</dbReference>
<keyword evidence="8" id="KW-0969">Cilium</keyword>
<comment type="similarity">
    <text evidence="2 6">Belongs to the flagella basal body rod proteins family.</text>
</comment>
<protein>
    <recommendedName>
        <fullName evidence="3 6">Flagellar basal body rod protein FlgB</fullName>
    </recommendedName>
</protein>
<evidence type="ECO:0000259" key="7">
    <source>
        <dbReference type="Pfam" id="PF00460"/>
    </source>
</evidence>
<reference evidence="8 9" key="1">
    <citation type="submission" date="2018-12" db="EMBL/GenBank/DDBJ databases">
        <title>Cadmium resistance mechanism in endophytic bacteria Burkholderia cenocepacia YG-3.</title>
        <authorList>
            <person name="Zhang X."/>
            <person name="Wang X."/>
            <person name="Zhu Y."/>
        </authorList>
    </citation>
    <scope>NUCLEOTIDE SEQUENCE [LARGE SCALE GENOMIC DNA]</scope>
    <source>
        <strain evidence="8 9">YG-3</strain>
    </source>
</reference>
<evidence type="ECO:0000256" key="5">
    <source>
        <dbReference type="ARBA" id="ARBA00024934"/>
    </source>
</evidence>
<feature type="domain" description="Flagellar basal body rod protein N-terminal" evidence="7">
    <location>
        <begin position="11"/>
        <end position="39"/>
    </location>
</feature>
<dbReference type="Proteomes" id="UP000277191">
    <property type="component" value="Chromosome 2"/>
</dbReference>